<dbReference type="Gene3D" id="3.30.1330.60">
    <property type="entry name" value="OmpA-like domain"/>
    <property type="match status" value="1"/>
</dbReference>
<organism evidence="8 9">
    <name type="scientific">Leptospira semungkisensis</name>
    <dbReference type="NCBI Taxonomy" id="2484985"/>
    <lineage>
        <taxon>Bacteria</taxon>
        <taxon>Pseudomonadati</taxon>
        <taxon>Spirochaetota</taxon>
        <taxon>Spirochaetia</taxon>
        <taxon>Leptospirales</taxon>
        <taxon>Leptospiraceae</taxon>
        <taxon>Leptospira</taxon>
    </lineage>
</organism>
<evidence type="ECO:0000256" key="2">
    <source>
        <dbReference type="ARBA" id="ARBA00023136"/>
    </source>
</evidence>
<dbReference type="GO" id="GO:0009279">
    <property type="term" value="C:cell outer membrane"/>
    <property type="evidence" value="ECO:0007669"/>
    <property type="project" value="UniProtKB-SubCell"/>
</dbReference>
<dbReference type="CDD" id="cd07185">
    <property type="entry name" value="OmpA_C-like"/>
    <property type="match status" value="1"/>
</dbReference>
<dbReference type="InterPro" id="IPR006665">
    <property type="entry name" value="OmpA-like"/>
</dbReference>
<evidence type="ECO:0000256" key="4">
    <source>
        <dbReference type="PROSITE-ProRule" id="PRU00473"/>
    </source>
</evidence>
<comment type="caution">
    <text evidence="8">The sequence shown here is derived from an EMBL/GenBank/DDBJ whole genome shotgun (WGS) entry which is preliminary data.</text>
</comment>
<proteinExistence type="predicted"/>
<keyword evidence="2 4" id="KW-0472">Membrane</keyword>
<dbReference type="InterPro" id="IPR050330">
    <property type="entry name" value="Bact_OuterMem_StrucFunc"/>
</dbReference>
<dbReference type="Proteomes" id="UP000297453">
    <property type="component" value="Unassembled WGS sequence"/>
</dbReference>
<evidence type="ECO:0000256" key="5">
    <source>
        <dbReference type="SAM" id="MobiDB-lite"/>
    </source>
</evidence>
<keyword evidence="3" id="KW-0998">Cell outer membrane</keyword>
<keyword evidence="6" id="KW-1133">Transmembrane helix</keyword>
<evidence type="ECO:0000256" key="1">
    <source>
        <dbReference type="ARBA" id="ARBA00004442"/>
    </source>
</evidence>
<reference evidence="8" key="1">
    <citation type="journal article" date="2019" name="PLoS Negl. Trop. Dis.">
        <title>Revisiting the worldwide diversity of Leptospira species in the environment.</title>
        <authorList>
            <person name="Vincent A.T."/>
            <person name="Schiettekatte O."/>
            <person name="Bourhy P."/>
            <person name="Veyrier F.J."/>
            <person name="Picardeau M."/>
        </authorList>
    </citation>
    <scope>NUCLEOTIDE SEQUENCE [LARGE SCALE GENOMIC DNA]</scope>
    <source>
        <strain evidence="8">SSS9</strain>
    </source>
</reference>
<dbReference type="PANTHER" id="PTHR30329">
    <property type="entry name" value="STATOR ELEMENT OF FLAGELLAR MOTOR COMPLEX"/>
    <property type="match status" value="1"/>
</dbReference>
<feature type="compositionally biased region" description="Basic and acidic residues" evidence="5">
    <location>
        <begin position="325"/>
        <end position="339"/>
    </location>
</feature>
<dbReference type="PRINTS" id="PR01021">
    <property type="entry name" value="OMPADOMAIN"/>
</dbReference>
<sequence length="339" mass="37992">MTKKQNYYVTIKGKKFDRGLVELADEATAGKRDGRISINDAKRLLSAVKDNNTYTDIEKKTMEYIRENYKFTEKADEWFRTEIRKWAAEKSAHSRGDQEEYTSHDEAIGLVVPHSSDLHSKGYSGYIPTPSAGQPKKQSRIPVLILSLIILFGFGIGVYYAFRKKPSSQISAPEVAESKKKASKAEQKVVEKKDSEGVPSTEKKGIFDFLSEKKEPAKLEGKDAELASKIQSSPIFFDKNDIKIPHSHRRVLDSLSFLLKKHSDIKAVLVGHASLEGSEEANQKVSRLRAEMVRDYLLGNGIETSRLVLEAKGSEQLGKSGSSEAAKEKSRRVDIQIVR</sequence>
<feature type="region of interest" description="Disordered" evidence="5">
    <location>
        <begin position="171"/>
        <end position="201"/>
    </location>
</feature>
<evidence type="ECO:0000313" key="8">
    <source>
        <dbReference type="EMBL" id="TGK03822.1"/>
    </source>
</evidence>
<dbReference type="PANTHER" id="PTHR30329:SF21">
    <property type="entry name" value="LIPOPROTEIN YIAD-RELATED"/>
    <property type="match status" value="1"/>
</dbReference>
<dbReference type="PROSITE" id="PS51123">
    <property type="entry name" value="OMPA_2"/>
    <property type="match status" value="1"/>
</dbReference>
<evidence type="ECO:0000256" key="6">
    <source>
        <dbReference type="SAM" id="Phobius"/>
    </source>
</evidence>
<feature type="transmembrane region" description="Helical" evidence="6">
    <location>
        <begin position="143"/>
        <end position="162"/>
    </location>
</feature>
<evidence type="ECO:0000259" key="7">
    <source>
        <dbReference type="PROSITE" id="PS51123"/>
    </source>
</evidence>
<dbReference type="OrthoDB" id="6371105at2"/>
<dbReference type="AlphaFoldDB" id="A0A4R9FXT8"/>
<dbReference type="EMBL" id="RQEP01000012">
    <property type="protein sequence ID" value="TGK03822.1"/>
    <property type="molecule type" value="Genomic_DNA"/>
</dbReference>
<keyword evidence="9" id="KW-1185">Reference proteome</keyword>
<comment type="subcellular location">
    <subcellularLocation>
        <location evidence="1">Cell outer membrane</location>
    </subcellularLocation>
</comment>
<dbReference type="RefSeq" id="WP_135587425.1">
    <property type="nucleotide sequence ID" value="NZ_RQEP01000012.1"/>
</dbReference>
<dbReference type="SUPFAM" id="SSF103088">
    <property type="entry name" value="OmpA-like"/>
    <property type="match status" value="1"/>
</dbReference>
<gene>
    <name evidence="8" type="ORF">EHO59_09825</name>
</gene>
<dbReference type="InterPro" id="IPR036737">
    <property type="entry name" value="OmpA-like_sf"/>
</dbReference>
<evidence type="ECO:0000313" key="9">
    <source>
        <dbReference type="Proteomes" id="UP000297453"/>
    </source>
</evidence>
<keyword evidence="6" id="KW-0812">Transmembrane</keyword>
<evidence type="ECO:0000256" key="3">
    <source>
        <dbReference type="ARBA" id="ARBA00023237"/>
    </source>
</evidence>
<protein>
    <submittedName>
        <fullName evidence="8">OmpA family protein</fullName>
    </submittedName>
</protein>
<dbReference type="InterPro" id="IPR006664">
    <property type="entry name" value="OMP_bac"/>
</dbReference>
<feature type="domain" description="OmpA-like" evidence="7">
    <location>
        <begin position="224"/>
        <end position="339"/>
    </location>
</feature>
<name>A0A4R9FXT8_9LEPT</name>
<dbReference type="Pfam" id="PF00691">
    <property type="entry name" value="OmpA"/>
    <property type="match status" value="1"/>
</dbReference>
<feature type="compositionally biased region" description="Basic and acidic residues" evidence="5">
    <location>
        <begin position="176"/>
        <end position="201"/>
    </location>
</feature>
<feature type="region of interest" description="Disordered" evidence="5">
    <location>
        <begin position="313"/>
        <end position="339"/>
    </location>
</feature>
<accession>A0A4R9FXT8</accession>